<dbReference type="KEGG" id="dpx:DAPPUDRAFT_247425"/>
<dbReference type="eggNOG" id="ENOG502S19P">
    <property type="taxonomic scope" value="Eukaryota"/>
</dbReference>
<dbReference type="InParanoid" id="E9GSD9"/>
<dbReference type="EMBL" id="GL732562">
    <property type="protein sequence ID" value="EFX77409.1"/>
    <property type="molecule type" value="Genomic_DNA"/>
</dbReference>
<feature type="compositionally biased region" description="Low complexity" evidence="1">
    <location>
        <begin position="290"/>
        <end position="306"/>
    </location>
</feature>
<sequence>MMGRLSVCAHLYLYCMGGCAEIDPYFLLKSKKWAVISTAGEFRQPVGLAAVGINLTDIPRQQEFQTNAGYDRAAVPFVMMSQQPSCPNFGTKAVRHEYKMAMSGDIQQHHYSTSSVNSSSSRHQQSWSQQHYSGYDNDEIEVEEDHGAQLHQPLYPASEWDQKLDRMLDELQLSISPQRKAGTSASRIEGSAGSVGAKDTSSSYSVTSGSHHQSSRQTVSSSNTSQHQEHHRTTPSSARRVFDTSSIASNHSLDQGASPASIRAARSQSPEQHIPQTGSYNDGLFGKTLSRGGSISSVRSQSSQQQREYREYHSSNQTHGGGTVLVGMPSSTSVDDGRSDDDFQGATTSVSDRAKAWSSRGVAYNFASESTSTNKIGGTGVDGEVETVVKKSQLVKTSSNGQQPLGYGADEIDSALQDLMIVSEMATRSTQQQAPVFDNREKQSARTMVQSHTHQSQHVQSSGASAAPVVMQSGTVGSNSFSSSSSRQQFYSYSSSSKAATSESAEMPIQSTGADNRMQSMSISSSSLASATHHHHVIDYTRINQRQMRAAGIHSLSQQQLNSPICNFPDHEDYPMYNLRIIPESSGLLCNVAKHPQPMCNLERHPNFPLYAASPPCPAGSQATNPVCNIKVHPAILCNYPHHPDYPNFATGCPPADKESICNVPSHPELLCNLPKHSDYPKHASRCPPPEVEPICNIDLPKGHPRVICNFIRHPHYPKYCNPKATGQQPNTVCNVPGHVLDKCNIPEHPDFPDFKAKKPPVQIEGNINTPTPNDDLPLCTVPGHPMLLCNVRVHPDYPKFTHPELPEFSEAVAGLVCTIPSHQHGRSPMPSKCNIPGHPGYPDYMSLTEPQTEPFCDVPGHPFGLCNIQTHPQYPELMGPEDRDAAPYCFIPSHPELLCSIETHPDYPGYMTEAEMPSEPICNVPRHPAVRRNPPIPNLQDPFASPYAIPTTIKPKMYQRGIGGSPLPTIRRPEMDPGLQSPPKKLDDLMDTFNGGPYQPFTSTPRVTADPTAFSAPIHETNGTTLIPKEPLFAETPKRPATNGTSGPPVYYPPETNDMFTKTPPDAPLLMQQSHSMSMGGGGKGKMKYSAKYSAGGSESDTKFKAGAGGAAVIPICLPVCCAMPCVIM</sequence>
<evidence type="ECO:0000313" key="3">
    <source>
        <dbReference type="Proteomes" id="UP000000305"/>
    </source>
</evidence>
<feature type="region of interest" description="Disordered" evidence="1">
    <location>
        <begin position="109"/>
        <end position="132"/>
    </location>
</feature>
<dbReference type="OrthoDB" id="6372047at2759"/>
<feature type="region of interest" description="Disordered" evidence="1">
    <location>
        <begin position="501"/>
        <end position="528"/>
    </location>
</feature>
<evidence type="ECO:0000313" key="2">
    <source>
        <dbReference type="EMBL" id="EFX77409.1"/>
    </source>
</evidence>
<feature type="compositionally biased region" description="Polar residues" evidence="1">
    <location>
        <begin position="266"/>
        <end position="280"/>
    </location>
</feature>
<dbReference type="Proteomes" id="UP000000305">
    <property type="component" value="Unassembled WGS sequence"/>
</dbReference>
<feature type="compositionally biased region" description="Polar residues" evidence="1">
    <location>
        <begin position="243"/>
        <end position="255"/>
    </location>
</feature>
<feature type="region of interest" description="Disordered" evidence="1">
    <location>
        <begin position="178"/>
        <end position="349"/>
    </location>
</feature>
<keyword evidence="3" id="KW-1185">Reference proteome</keyword>
<dbReference type="PANTHER" id="PTHR41156">
    <property type="entry name" value="AGAP006184-PA"/>
    <property type="match status" value="1"/>
</dbReference>
<gene>
    <name evidence="2" type="ORF">DAPPUDRAFT_247425</name>
</gene>
<feature type="compositionally biased region" description="Low complexity" evidence="1">
    <location>
        <begin position="201"/>
        <end position="226"/>
    </location>
</feature>
<name>E9GSD9_DAPPU</name>
<feature type="compositionally biased region" description="Polar residues" evidence="1">
    <location>
        <begin position="509"/>
        <end position="519"/>
    </location>
</feature>
<protein>
    <submittedName>
        <fullName evidence="2">Uncharacterized protein</fullName>
    </submittedName>
</protein>
<feature type="compositionally biased region" description="Low complexity" evidence="1">
    <location>
        <begin position="449"/>
        <end position="462"/>
    </location>
</feature>
<dbReference type="AlphaFoldDB" id="E9GSD9"/>
<dbReference type="PANTHER" id="PTHR41156:SF1">
    <property type="entry name" value="ZASP-LIKE MOTIF DOMAIN-CONTAINING PROTEIN"/>
    <property type="match status" value="1"/>
</dbReference>
<evidence type="ECO:0000256" key="1">
    <source>
        <dbReference type="SAM" id="MobiDB-lite"/>
    </source>
</evidence>
<reference evidence="2 3" key="1">
    <citation type="journal article" date="2011" name="Science">
        <title>The ecoresponsive genome of Daphnia pulex.</title>
        <authorList>
            <person name="Colbourne J.K."/>
            <person name="Pfrender M.E."/>
            <person name="Gilbert D."/>
            <person name="Thomas W.K."/>
            <person name="Tucker A."/>
            <person name="Oakley T.H."/>
            <person name="Tokishita S."/>
            <person name="Aerts A."/>
            <person name="Arnold G.J."/>
            <person name="Basu M.K."/>
            <person name="Bauer D.J."/>
            <person name="Caceres C.E."/>
            <person name="Carmel L."/>
            <person name="Casola C."/>
            <person name="Choi J.H."/>
            <person name="Detter J.C."/>
            <person name="Dong Q."/>
            <person name="Dusheyko S."/>
            <person name="Eads B.D."/>
            <person name="Frohlich T."/>
            <person name="Geiler-Samerotte K.A."/>
            <person name="Gerlach D."/>
            <person name="Hatcher P."/>
            <person name="Jogdeo S."/>
            <person name="Krijgsveld J."/>
            <person name="Kriventseva E.V."/>
            <person name="Kultz D."/>
            <person name="Laforsch C."/>
            <person name="Lindquist E."/>
            <person name="Lopez J."/>
            <person name="Manak J.R."/>
            <person name="Muller J."/>
            <person name="Pangilinan J."/>
            <person name="Patwardhan R.P."/>
            <person name="Pitluck S."/>
            <person name="Pritham E.J."/>
            <person name="Rechtsteiner A."/>
            <person name="Rho M."/>
            <person name="Rogozin I.B."/>
            <person name="Sakarya O."/>
            <person name="Salamov A."/>
            <person name="Schaack S."/>
            <person name="Shapiro H."/>
            <person name="Shiga Y."/>
            <person name="Skalitzky C."/>
            <person name="Smith Z."/>
            <person name="Souvorov A."/>
            <person name="Sung W."/>
            <person name="Tang Z."/>
            <person name="Tsuchiya D."/>
            <person name="Tu H."/>
            <person name="Vos H."/>
            <person name="Wang M."/>
            <person name="Wolf Y.I."/>
            <person name="Yamagata H."/>
            <person name="Yamada T."/>
            <person name="Ye Y."/>
            <person name="Shaw J.R."/>
            <person name="Andrews J."/>
            <person name="Crease T.J."/>
            <person name="Tang H."/>
            <person name="Lucas S.M."/>
            <person name="Robertson H.M."/>
            <person name="Bork P."/>
            <person name="Koonin E.V."/>
            <person name="Zdobnov E.M."/>
            <person name="Grigoriev I.V."/>
            <person name="Lynch M."/>
            <person name="Boore J.L."/>
        </authorList>
    </citation>
    <scope>NUCLEOTIDE SEQUENCE [LARGE SCALE GENOMIC DNA]</scope>
</reference>
<feature type="region of interest" description="Disordered" evidence="1">
    <location>
        <begin position="430"/>
        <end position="467"/>
    </location>
</feature>
<accession>E9GSD9</accession>
<proteinExistence type="predicted"/>
<organism evidence="2 3">
    <name type="scientific">Daphnia pulex</name>
    <name type="common">Water flea</name>
    <dbReference type="NCBI Taxonomy" id="6669"/>
    <lineage>
        <taxon>Eukaryota</taxon>
        <taxon>Metazoa</taxon>
        <taxon>Ecdysozoa</taxon>
        <taxon>Arthropoda</taxon>
        <taxon>Crustacea</taxon>
        <taxon>Branchiopoda</taxon>
        <taxon>Diplostraca</taxon>
        <taxon>Cladocera</taxon>
        <taxon>Anomopoda</taxon>
        <taxon>Daphniidae</taxon>
        <taxon>Daphnia</taxon>
    </lineage>
</organism>
<dbReference type="HOGENOM" id="CLU_279166_0_0_1"/>